<proteinExistence type="predicted"/>
<reference evidence="2" key="1">
    <citation type="submission" date="2021-04" db="EMBL/GenBank/DDBJ databases">
        <title>Sequencing of actinobacteria type strains.</title>
        <authorList>
            <person name="Nguyen G.-S."/>
            <person name="Wentzel A."/>
        </authorList>
    </citation>
    <scope>NUCLEOTIDE SEQUENCE</scope>
    <source>
        <strain evidence="2">DSM 42095</strain>
    </source>
</reference>
<keyword evidence="3" id="KW-1185">Reference proteome</keyword>
<gene>
    <name evidence="2" type="ORF">KDA82_21560</name>
</gene>
<comment type="caution">
    <text evidence="2">The sequence shown here is derived from an EMBL/GenBank/DDBJ whole genome shotgun (WGS) entry which is preliminary data.</text>
</comment>
<sequence length="103" mass="11613">MADRLYTRTEKLTRARLLAKGAKRSAGDISRIERQLDAIDRRAEDRARREAEAHSAALKAARDAVATATVAERTAPRGPERAQAREKRKAAEKHLRSVERARR</sequence>
<feature type="compositionally biased region" description="Basic and acidic residues" evidence="1">
    <location>
        <begin position="92"/>
        <end position="103"/>
    </location>
</feature>
<organism evidence="2 3">
    <name type="scientific">Streptomyces daliensis</name>
    <dbReference type="NCBI Taxonomy" id="299421"/>
    <lineage>
        <taxon>Bacteria</taxon>
        <taxon>Bacillati</taxon>
        <taxon>Actinomycetota</taxon>
        <taxon>Actinomycetes</taxon>
        <taxon>Kitasatosporales</taxon>
        <taxon>Streptomycetaceae</taxon>
        <taxon>Streptomyces</taxon>
    </lineage>
</organism>
<evidence type="ECO:0000256" key="1">
    <source>
        <dbReference type="SAM" id="MobiDB-lite"/>
    </source>
</evidence>
<evidence type="ECO:0000313" key="3">
    <source>
        <dbReference type="Proteomes" id="UP000675554"/>
    </source>
</evidence>
<accession>A0A8T4ITC6</accession>
<dbReference type="AlphaFoldDB" id="A0A8T4ITC6"/>
<feature type="compositionally biased region" description="Basic and acidic residues" evidence="1">
    <location>
        <begin position="74"/>
        <end position="85"/>
    </location>
</feature>
<feature type="compositionally biased region" description="Basic and acidic residues" evidence="1">
    <location>
        <begin position="44"/>
        <end position="53"/>
    </location>
</feature>
<feature type="compositionally biased region" description="Low complexity" evidence="1">
    <location>
        <begin position="54"/>
        <end position="73"/>
    </location>
</feature>
<dbReference type="EMBL" id="JAGSMN010000496">
    <property type="protein sequence ID" value="MBR7675556.1"/>
    <property type="molecule type" value="Genomic_DNA"/>
</dbReference>
<name>A0A8T4ITC6_9ACTN</name>
<dbReference type="Proteomes" id="UP000675554">
    <property type="component" value="Unassembled WGS sequence"/>
</dbReference>
<evidence type="ECO:0000313" key="2">
    <source>
        <dbReference type="EMBL" id="MBR7675556.1"/>
    </source>
</evidence>
<feature type="region of interest" description="Disordered" evidence="1">
    <location>
        <begin position="44"/>
        <end position="103"/>
    </location>
</feature>
<protein>
    <submittedName>
        <fullName evidence="2">Uncharacterized protein</fullName>
    </submittedName>
</protein>